<dbReference type="PANTHER" id="PTHR35585">
    <property type="entry name" value="HHE DOMAIN PROTEIN (AFU_ORTHOLOGUE AFUA_4G00730)"/>
    <property type="match status" value="1"/>
</dbReference>
<feature type="compositionally biased region" description="Basic and acidic residues" evidence="1">
    <location>
        <begin position="324"/>
        <end position="335"/>
    </location>
</feature>
<evidence type="ECO:0000256" key="1">
    <source>
        <dbReference type="SAM" id="MobiDB-lite"/>
    </source>
</evidence>
<feature type="region of interest" description="Disordered" evidence="1">
    <location>
        <begin position="42"/>
        <end position="110"/>
    </location>
</feature>
<feature type="domain" description="Hemerythrin-like" evidence="2">
    <location>
        <begin position="116"/>
        <end position="238"/>
    </location>
</feature>
<name>A0A918Y279_9ACTN</name>
<dbReference type="CDD" id="cd12108">
    <property type="entry name" value="Hr-like"/>
    <property type="match status" value="1"/>
</dbReference>
<proteinExistence type="predicted"/>
<accession>A0A918Y279</accession>
<comment type="caution">
    <text evidence="3">The sequence shown here is derived from an EMBL/GenBank/DDBJ whole genome shotgun (WGS) entry which is preliminary data.</text>
</comment>
<evidence type="ECO:0000313" key="3">
    <source>
        <dbReference type="EMBL" id="GHD87477.1"/>
    </source>
</evidence>
<feature type="region of interest" description="Disordered" evidence="1">
    <location>
        <begin position="245"/>
        <end position="343"/>
    </location>
</feature>
<feature type="compositionally biased region" description="Low complexity" evidence="1">
    <location>
        <begin position="276"/>
        <end position="289"/>
    </location>
</feature>
<feature type="compositionally biased region" description="Basic and acidic residues" evidence="1">
    <location>
        <begin position="77"/>
        <end position="110"/>
    </location>
</feature>
<dbReference type="PANTHER" id="PTHR35585:SF1">
    <property type="entry name" value="HHE DOMAIN PROTEIN (AFU_ORTHOLOGUE AFUA_4G00730)"/>
    <property type="match status" value="1"/>
</dbReference>
<reference evidence="3" key="1">
    <citation type="journal article" date="2014" name="Int. J. Syst. Evol. Microbiol.">
        <title>Complete genome sequence of Corynebacterium casei LMG S-19264T (=DSM 44701T), isolated from a smear-ripened cheese.</title>
        <authorList>
            <consortium name="US DOE Joint Genome Institute (JGI-PGF)"/>
            <person name="Walter F."/>
            <person name="Albersmeier A."/>
            <person name="Kalinowski J."/>
            <person name="Ruckert C."/>
        </authorList>
    </citation>
    <scope>NUCLEOTIDE SEQUENCE</scope>
    <source>
        <strain evidence="3">JCM 4654</strain>
    </source>
</reference>
<evidence type="ECO:0000313" key="4">
    <source>
        <dbReference type="Proteomes" id="UP000608955"/>
    </source>
</evidence>
<dbReference type="RefSeq" id="WP_190177320.1">
    <property type="nucleotide sequence ID" value="NZ_BMVF01000004.1"/>
</dbReference>
<dbReference type="InterPro" id="IPR012312">
    <property type="entry name" value="Hemerythrin-like"/>
</dbReference>
<dbReference type="Gene3D" id="1.20.120.520">
    <property type="entry name" value="nmb1532 protein domain like"/>
    <property type="match status" value="1"/>
</dbReference>
<organism evidence="3 4">
    <name type="scientific">Streptomyces naganishii JCM 4654</name>
    <dbReference type="NCBI Taxonomy" id="1306179"/>
    <lineage>
        <taxon>Bacteria</taxon>
        <taxon>Bacillati</taxon>
        <taxon>Actinomycetota</taxon>
        <taxon>Actinomycetes</taxon>
        <taxon>Kitasatosporales</taxon>
        <taxon>Streptomycetaceae</taxon>
        <taxon>Streptomyces</taxon>
    </lineage>
</organism>
<reference evidence="3" key="2">
    <citation type="submission" date="2020-09" db="EMBL/GenBank/DDBJ databases">
        <authorList>
            <person name="Sun Q."/>
            <person name="Ohkuma M."/>
        </authorList>
    </citation>
    <scope>NUCLEOTIDE SEQUENCE</scope>
    <source>
        <strain evidence="3">JCM 4654</strain>
    </source>
</reference>
<feature type="compositionally biased region" description="Basic and acidic residues" evidence="1">
    <location>
        <begin position="290"/>
        <end position="314"/>
    </location>
</feature>
<keyword evidence="4" id="KW-1185">Reference proteome</keyword>
<gene>
    <name evidence="3" type="ORF">GCM10010508_19760</name>
</gene>
<protein>
    <recommendedName>
        <fullName evidence="2">Hemerythrin-like domain-containing protein</fullName>
    </recommendedName>
</protein>
<sequence>MPSRTQVQRLLADGLDYEEAGRRLGVPAGQAFLIATGLPADGGDTLTTAEQHRPGMPQESTQHLANPPAGNPTGKDVVPRWLERRAGGDGPMRRAAEARDACPEGDRAPGDVHELTAVLTRDHDRVNALLKQLKALPGLKKGGSPAQRSRRESIVDLIAEALASHEPSEQQYLWPTVREALDEGDRLADEALEQEREGAGTLAALQGASPDSEEFDELVERLESQLRKHVAFEDAVFARLRKNLPREDRERLGSEVVRSWRTGPTRPHPHAPQQPPAAVAAAGAAAAATDRARDKAGGRPADRKGTEDESRSDVPQEQGPAASKEPRERTGRKNEGFGQSKGL</sequence>
<dbReference type="Pfam" id="PF01814">
    <property type="entry name" value="Hemerythrin"/>
    <property type="match status" value="1"/>
</dbReference>
<evidence type="ECO:0000259" key="2">
    <source>
        <dbReference type="Pfam" id="PF01814"/>
    </source>
</evidence>
<dbReference type="AlphaFoldDB" id="A0A918Y279"/>
<dbReference type="Proteomes" id="UP000608955">
    <property type="component" value="Unassembled WGS sequence"/>
</dbReference>
<dbReference type="EMBL" id="BMVF01000004">
    <property type="protein sequence ID" value="GHD87477.1"/>
    <property type="molecule type" value="Genomic_DNA"/>
</dbReference>